<dbReference type="EMBL" id="FNUV01000003">
    <property type="protein sequence ID" value="SEF75875.1"/>
    <property type="molecule type" value="Genomic_DNA"/>
</dbReference>
<dbReference type="SUPFAM" id="SSF48452">
    <property type="entry name" value="TPR-like"/>
    <property type="match status" value="2"/>
</dbReference>
<accession>A0A1H5ULG4</accession>
<dbReference type="InterPro" id="IPR018060">
    <property type="entry name" value="HTH_AraC"/>
</dbReference>
<proteinExistence type="predicted"/>
<evidence type="ECO:0000256" key="5">
    <source>
        <dbReference type="SAM" id="SignalP"/>
    </source>
</evidence>
<dbReference type="GO" id="GO:0003700">
    <property type="term" value="F:DNA-binding transcription factor activity"/>
    <property type="evidence" value="ECO:0007669"/>
    <property type="project" value="InterPro"/>
</dbReference>
<feature type="chain" id="PRO_5009286294" evidence="5">
    <location>
        <begin position="23"/>
        <end position="504"/>
    </location>
</feature>
<evidence type="ECO:0000256" key="1">
    <source>
        <dbReference type="ARBA" id="ARBA00023015"/>
    </source>
</evidence>
<keyword evidence="2" id="KW-0238">DNA-binding</keyword>
<dbReference type="InterPro" id="IPR019734">
    <property type="entry name" value="TPR_rpt"/>
</dbReference>
<dbReference type="Gene3D" id="1.25.40.10">
    <property type="entry name" value="Tetratricopeptide repeat domain"/>
    <property type="match status" value="2"/>
</dbReference>
<evidence type="ECO:0000259" key="6">
    <source>
        <dbReference type="PROSITE" id="PS01124"/>
    </source>
</evidence>
<evidence type="ECO:0000256" key="2">
    <source>
        <dbReference type="ARBA" id="ARBA00023125"/>
    </source>
</evidence>
<organism evidence="7 8">
    <name type="scientific">Xylanibacter ruminicola</name>
    <name type="common">Prevotella ruminicola</name>
    <dbReference type="NCBI Taxonomy" id="839"/>
    <lineage>
        <taxon>Bacteria</taxon>
        <taxon>Pseudomonadati</taxon>
        <taxon>Bacteroidota</taxon>
        <taxon>Bacteroidia</taxon>
        <taxon>Bacteroidales</taxon>
        <taxon>Prevotellaceae</taxon>
        <taxon>Xylanibacter</taxon>
    </lineage>
</organism>
<keyword evidence="3" id="KW-0804">Transcription</keyword>
<evidence type="ECO:0000313" key="7">
    <source>
        <dbReference type="EMBL" id="SEF75875.1"/>
    </source>
</evidence>
<dbReference type="PANTHER" id="PTHR43280">
    <property type="entry name" value="ARAC-FAMILY TRANSCRIPTIONAL REGULATOR"/>
    <property type="match status" value="1"/>
</dbReference>
<dbReference type="PROSITE" id="PS01124">
    <property type="entry name" value="HTH_ARAC_FAMILY_2"/>
    <property type="match status" value="1"/>
</dbReference>
<dbReference type="InterPro" id="IPR011990">
    <property type="entry name" value="TPR-like_helical_dom_sf"/>
</dbReference>
<dbReference type="Pfam" id="PF12833">
    <property type="entry name" value="HTH_18"/>
    <property type="match status" value="1"/>
</dbReference>
<dbReference type="Pfam" id="PF13181">
    <property type="entry name" value="TPR_8"/>
    <property type="match status" value="1"/>
</dbReference>
<dbReference type="InterPro" id="IPR020449">
    <property type="entry name" value="Tscrpt_reg_AraC-type_HTH"/>
</dbReference>
<dbReference type="InterPro" id="IPR009057">
    <property type="entry name" value="Homeodomain-like_sf"/>
</dbReference>
<dbReference type="PANTHER" id="PTHR43280:SF2">
    <property type="entry name" value="HTH-TYPE TRANSCRIPTIONAL REGULATOR EXSA"/>
    <property type="match status" value="1"/>
</dbReference>
<evidence type="ECO:0000256" key="4">
    <source>
        <dbReference type="SAM" id="Phobius"/>
    </source>
</evidence>
<dbReference type="PRINTS" id="PR00032">
    <property type="entry name" value="HTHARAC"/>
</dbReference>
<dbReference type="SMART" id="SM00028">
    <property type="entry name" value="TPR"/>
    <property type="match status" value="5"/>
</dbReference>
<evidence type="ECO:0000256" key="3">
    <source>
        <dbReference type="ARBA" id="ARBA00023163"/>
    </source>
</evidence>
<dbReference type="Proteomes" id="UP000236735">
    <property type="component" value="Unassembled WGS sequence"/>
</dbReference>
<dbReference type="AlphaFoldDB" id="A0A1H5ULG4"/>
<dbReference type="Pfam" id="PF13424">
    <property type="entry name" value="TPR_12"/>
    <property type="match status" value="1"/>
</dbReference>
<keyword evidence="4" id="KW-0812">Transmembrane</keyword>
<dbReference type="Pfam" id="PF13374">
    <property type="entry name" value="TPR_10"/>
    <property type="match status" value="1"/>
</dbReference>
<keyword evidence="1" id="KW-0805">Transcription regulation</keyword>
<dbReference type="PROSITE" id="PS00041">
    <property type="entry name" value="HTH_ARAC_FAMILY_1"/>
    <property type="match status" value="1"/>
</dbReference>
<keyword evidence="4" id="KW-0472">Membrane</keyword>
<dbReference type="GO" id="GO:0043565">
    <property type="term" value="F:sequence-specific DNA binding"/>
    <property type="evidence" value="ECO:0007669"/>
    <property type="project" value="InterPro"/>
</dbReference>
<dbReference type="InterPro" id="IPR018062">
    <property type="entry name" value="HTH_AraC-typ_CS"/>
</dbReference>
<sequence>MRLKTFFWCILLTLLLPLEALAADGSKGELLANEADSLYSLQQYAEAQRVATQALNAMRSERNAEGEADCLNLLAIINIRLGDFNEAAKYAKQCYVLDEKSGDPDAMSSSLNTLAAIYMSMRQPKEAEKYVLKGIEYSKKADNPQRLAILHGMASEVYHYLKRDERSLQYATMAYEMEQKLGRKDKMAVRQAERASALIALKRHDEARKALDEAIPGLRASGNIHSLGIACNQMGLMLHNEGKDGEAVTYFNEALNIFLAQHDLYNEAMSRQGLYESLRHTDPDKAMEHNDRYMALRDSIYDKDTGELLTKYAVEYGYDQLQAENISLLQMRRIYLIAGVIMLLALLGFGLWRSRRDRLRMQELIRQIENMRIAEVGEVEPQIKEETEQNSQEDVATEDRLFVMRLVQVVNDGLSTGQYGVEAVASEMNMSVQTFRRRLMSVTGESPKAFISAIQMERAAKLLTDNPDMSIARVATLCGYDETNSFGRSFKRAYGVTPSQYRGQ</sequence>
<feature type="transmembrane region" description="Helical" evidence="4">
    <location>
        <begin position="334"/>
        <end position="352"/>
    </location>
</feature>
<gene>
    <name evidence="7" type="ORF">SAMN05216354_1547</name>
</gene>
<evidence type="ECO:0000313" key="8">
    <source>
        <dbReference type="Proteomes" id="UP000236735"/>
    </source>
</evidence>
<dbReference type="Gene3D" id="1.10.10.60">
    <property type="entry name" value="Homeodomain-like"/>
    <property type="match status" value="2"/>
</dbReference>
<dbReference type="SMART" id="SM00342">
    <property type="entry name" value="HTH_ARAC"/>
    <property type="match status" value="1"/>
</dbReference>
<feature type="domain" description="HTH araC/xylS-type" evidence="6">
    <location>
        <begin position="404"/>
        <end position="504"/>
    </location>
</feature>
<dbReference type="RefSeq" id="WP_103915583.1">
    <property type="nucleotide sequence ID" value="NZ_FNUV01000003.1"/>
</dbReference>
<protein>
    <submittedName>
        <fullName evidence="7">Tetratricopeptide repeat-containing protein</fullName>
    </submittedName>
</protein>
<keyword evidence="5" id="KW-0732">Signal</keyword>
<feature type="signal peptide" evidence="5">
    <location>
        <begin position="1"/>
        <end position="22"/>
    </location>
</feature>
<dbReference type="SUPFAM" id="SSF46689">
    <property type="entry name" value="Homeodomain-like"/>
    <property type="match status" value="1"/>
</dbReference>
<name>A0A1H5ULG4_XYLRU</name>
<reference evidence="7 8" key="1">
    <citation type="submission" date="2016-10" db="EMBL/GenBank/DDBJ databases">
        <authorList>
            <person name="de Groot N.N."/>
        </authorList>
    </citation>
    <scope>NUCLEOTIDE SEQUENCE [LARGE SCALE GENOMIC DNA]</scope>
    <source>
        <strain evidence="7 8">AR32</strain>
    </source>
</reference>
<keyword evidence="4" id="KW-1133">Transmembrane helix</keyword>